<comment type="caution">
    <text evidence="8">The sequence shown here is derived from an EMBL/GenBank/DDBJ whole genome shotgun (WGS) entry which is preliminary data.</text>
</comment>
<evidence type="ECO:0000256" key="4">
    <source>
        <dbReference type="ARBA" id="ARBA00022833"/>
    </source>
</evidence>
<dbReference type="FunFam" id="1.10.220.150:FF:000005">
    <property type="entry name" value="Arf-GAP domain and FG repeat-containing protein 1"/>
    <property type="match status" value="1"/>
</dbReference>
<dbReference type="Pfam" id="PF01412">
    <property type="entry name" value="ArfGap"/>
    <property type="match status" value="1"/>
</dbReference>
<name>A0A8T0BLL1_SILME</name>
<feature type="compositionally biased region" description="Polar residues" evidence="6">
    <location>
        <begin position="149"/>
        <end position="166"/>
    </location>
</feature>
<dbReference type="GO" id="GO:0005096">
    <property type="term" value="F:GTPase activator activity"/>
    <property type="evidence" value="ECO:0007669"/>
    <property type="project" value="InterPro"/>
</dbReference>
<feature type="compositionally biased region" description="Low complexity" evidence="6">
    <location>
        <begin position="347"/>
        <end position="357"/>
    </location>
</feature>
<evidence type="ECO:0000256" key="1">
    <source>
        <dbReference type="ARBA" id="ARBA00022723"/>
    </source>
</evidence>
<protein>
    <recommendedName>
        <fullName evidence="7">Arf-GAP domain-containing protein</fullName>
    </recommendedName>
</protein>
<evidence type="ECO:0000256" key="2">
    <source>
        <dbReference type="ARBA" id="ARBA00022737"/>
    </source>
</evidence>
<dbReference type="InterPro" id="IPR037278">
    <property type="entry name" value="ARFGAP/RecO"/>
</dbReference>
<feature type="domain" description="Arf-GAP" evidence="7">
    <location>
        <begin position="23"/>
        <end position="145"/>
    </location>
</feature>
<dbReference type="InterPro" id="IPR052248">
    <property type="entry name" value="Arf-GAP_FG-repeat_protein"/>
</dbReference>
<keyword evidence="3 5" id="KW-0863">Zinc-finger</keyword>
<dbReference type="AlphaFoldDB" id="A0A8T0BLL1"/>
<dbReference type="Proteomes" id="UP000606274">
    <property type="component" value="Unassembled WGS sequence"/>
</dbReference>
<feature type="region of interest" description="Disordered" evidence="6">
    <location>
        <begin position="380"/>
        <end position="441"/>
    </location>
</feature>
<feature type="compositionally biased region" description="Polar residues" evidence="6">
    <location>
        <begin position="323"/>
        <end position="343"/>
    </location>
</feature>
<evidence type="ECO:0000256" key="5">
    <source>
        <dbReference type="PROSITE-ProRule" id="PRU00288"/>
    </source>
</evidence>
<evidence type="ECO:0000256" key="6">
    <source>
        <dbReference type="SAM" id="MobiDB-lite"/>
    </source>
</evidence>
<feature type="region of interest" description="Disordered" evidence="6">
    <location>
        <begin position="137"/>
        <end position="182"/>
    </location>
</feature>
<dbReference type="InterPro" id="IPR038508">
    <property type="entry name" value="ArfGAP_dom_sf"/>
</dbReference>
<feature type="compositionally biased region" description="Polar residues" evidence="6">
    <location>
        <begin position="380"/>
        <end position="405"/>
    </location>
</feature>
<sequence>MCVCNQGASMSNRKHRDSQEICTRKVRELAQTGPNKHCFECGQPGVTYTDITVGCFVCTSCSGMLRGLNPPHRVKSISMTTFSQQEVDFLQNHGNEVGKRMWLCTFDPKTDGCFDTRDSQKFKEFLQEKYERKKWHFSKSKGRRDVEPSWSTGVQAPAQTQPSSGHPLNPAARASRALSQAQLPSWDRVPTVSPADVRTEVFTARPTRSQSFRDHTIKDSLLSGMERQRPGTISPGMGPQSRLPSFPALPRPSASSTFKNSFTLGRTVSSGGGAPFRTVPKSLSLDFGGLGSTPSALSPQGPPFISQDKYAAVSQLDKVFSDPPTTVASTVPSSGPPQYSSLFGNRPSSSSTPASSPGVPEVSSASQTFANFPNPFCSTASSSQPALSPSNPFNSTATGDSSTLVSPSPSAAFPHSASFPAPTSHNAFPHEPADNQETNGFASFPALEPISKVQRPVSVNPFTGTVYPARGTSLNPFI</sequence>
<keyword evidence="2" id="KW-0677">Repeat</keyword>
<dbReference type="PANTHER" id="PTHR46134">
    <property type="entry name" value="DRONGO, ISOFORM F"/>
    <property type="match status" value="1"/>
</dbReference>
<keyword evidence="1" id="KW-0479">Metal-binding</keyword>
<feature type="region of interest" description="Disordered" evidence="6">
    <location>
        <begin position="323"/>
        <end position="365"/>
    </location>
</feature>
<evidence type="ECO:0000313" key="8">
    <source>
        <dbReference type="EMBL" id="KAF7706497.1"/>
    </source>
</evidence>
<evidence type="ECO:0000259" key="7">
    <source>
        <dbReference type="PROSITE" id="PS50115"/>
    </source>
</evidence>
<reference evidence="8" key="1">
    <citation type="submission" date="2020-08" db="EMBL/GenBank/DDBJ databases">
        <title>Chromosome-level assembly of Southern catfish (Silurus meridionalis) provides insights into visual adaptation to the nocturnal and benthic lifestyles.</title>
        <authorList>
            <person name="Zhang Y."/>
            <person name="Wang D."/>
            <person name="Peng Z."/>
        </authorList>
    </citation>
    <scope>NUCLEOTIDE SEQUENCE</scope>
    <source>
        <strain evidence="8">SWU-2019-XX</strain>
        <tissue evidence="8">Muscle</tissue>
    </source>
</reference>
<evidence type="ECO:0000313" key="9">
    <source>
        <dbReference type="Proteomes" id="UP000606274"/>
    </source>
</evidence>
<dbReference type="Gene3D" id="1.10.220.150">
    <property type="entry name" value="Arf GTPase activating protein"/>
    <property type="match status" value="1"/>
</dbReference>
<dbReference type="SUPFAM" id="SSF57863">
    <property type="entry name" value="ArfGap/RecO-like zinc finger"/>
    <property type="match status" value="1"/>
</dbReference>
<dbReference type="SMART" id="SM00105">
    <property type="entry name" value="ArfGap"/>
    <property type="match status" value="1"/>
</dbReference>
<dbReference type="EMBL" id="JABFDY010000006">
    <property type="protein sequence ID" value="KAF7706497.1"/>
    <property type="molecule type" value="Genomic_DNA"/>
</dbReference>
<feature type="compositionally biased region" description="Low complexity" evidence="6">
    <location>
        <begin position="406"/>
        <end position="422"/>
    </location>
</feature>
<dbReference type="InterPro" id="IPR001164">
    <property type="entry name" value="ArfGAP_dom"/>
</dbReference>
<dbReference type="PANTHER" id="PTHR46134:SF6">
    <property type="entry name" value="ARF-GAP DOMAIN AND FG REPEAT-CONTAINING PROTEIN 1 ISOFORM X1"/>
    <property type="match status" value="1"/>
</dbReference>
<evidence type="ECO:0000256" key="3">
    <source>
        <dbReference type="ARBA" id="ARBA00022771"/>
    </source>
</evidence>
<dbReference type="PROSITE" id="PS50115">
    <property type="entry name" value="ARFGAP"/>
    <property type="match status" value="1"/>
</dbReference>
<accession>A0A8T0BLL1</accession>
<keyword evidence="9" id="KW-1185">Reference proteome</keyword>
<dbReference type="CDD" id="cd08838">
    <property type="entry name" value="ArfGap_AGFG"/>
    <property type="match status" value="1"/>
</dbReference>
<dbReference type="GO" id="GO:0016020">
    <property type="term" value="C:membrane"/>
    <property type="evidence" value="ECO:0007669"/>
    <property type="project" value="TreeGrafter"/>
</dbReference>
<proteinExistence type="predicted"/>
<feature type="compositionally biased region" description="Low complexity" evidence="6">
    <location>
        <begin position="171"/>
        <end position="182"/>
    </location>
</feature>
<gene>
    <name evidence="8" type="ORF">HF521_019751</name>
</gene>
<organism evidence="8 9">
    <name type="scientific">Silurus meridionalis</name>
    <name type="common">Southern catfish</name>
    <name type="synonym">Silurus soldatovi meridionalis</name>
    <dbReference type="NCBI Taxonomy" id="175797"/>
    <lineage>
        <taxon>Eukaryota</taxon>
        <taxon>Metazoa</taxon>
        <taxon>Chordata</taxon>
        <taxon>Craniata</taxon>
        <taxon>Vertebrata</taxon>
        <taxon>Euteleostomi</taxon>
        <taxon>Actinopterygii</taxon>
        <taxon>Neopterygii</taxon>
        <taxon>Teleostei</taxon>
        <taxon>Ostariophysi</taxon>
        <taxon>Siluriformes</taxon>
        <taxon>Siluridae</taxon>
        <taxon>Silurus</taxon>
    </lineage>
</organism>
<dbReference type="PRINTS" id="PR00405">
    <property type="entry name" value="REVINTRACTNG"/>
</dbReference>
<keyword evidence="4" id="KW-0862">Zinc</keyword>
<dbReference type="GO" id="GO:0008270">
    <property type="term" value="F:zinc ion binding"/>
    <property type="evidence" value="ECO:0007669"/>
    <property type="project" value="UniProtKB-KW"/>
</dbReference>
<dbReference type="GO" id="GO:0005737">
    <property type="term" value="C:cytoplasm"/>
    <property type="evidence" value="ECO:0007669"/>
    <property type="project" value="TreeGrafter"/>
</dbReference>